<dbReference type="EMBL" id="CP012029">
    <property type="protein sequence ID" value="ALO27501.1"/>
    <property type="molecule type" value="Genomic_DNA"/>
</dbReference>
<dbReference type="SMART" id="SM00855">
    <property type="entry name" value="PGAM"/>
    <property type="match status" value="1"/>
</dbReference>
<reference evidence="2 3" key="1">
    <citation type="journal article" date="2015" name="PLoS Negl. Trop. Dis.">
        <title>Distribution of Plasmids in Distinct Leptospira Pathogenic Species.</title>
        <authorList>
            <person name="Wang Y."/>
            <person name="Zhuang X."/>
            <person name="Zhong Y."/>
            <person name="Zhang C."/>
            <person name="Zhang Y."/>
            <person name="Zeng L."/>
            <person name="Zhu Y."/>
            <person name="He P."/>
            <person name="Dong K."/>
            <person name="Pal U."/>
            <person name="Guo X."/>
            <person name="Qin J."/>
        </authorList>
    </citation>
    <scope>NUCLEOTIDE SEQUENCE [LARGE SCALE GENOMIC DNA]</scope>
    <source>
        <strain evidence="2 3">56604</strain>
    </source>
</reference>
<dbReference type="Proteomes" id="UP000058857">
    <property type="component" value="Chromosome 1"/>
</dbReference>
<dbReference type="PANTHER" id="PTHR20935:SF0">
    <property type="entry name" value="SERINE_THREONINE-PROTEIN PHOSPHATASE PGAM5, MITOCHONDRIAL"/>
    <property type="match status" value="1"/>
</dbReference>
<dbReference type="GO" id="GO:0016787">
    <property type="term" value="F:hydrolase activity"/>
    <property type="evidence" value="ECO:0007669"/>
    <property type="project" value="UniProtKB-KW"/>
</dbReference>
<evidence type="ECO:0000256" key="1">
    <source>
        <dbReference type="ARBA" id="ARBA00022801"/>
    </source>
</evidence>
<dbReference type="InterPro" id="IPR013078">
    <property type="entry name" value="His_Pase_superF_clade-1"/>
</dbReference>
<accession>A0A0E3B4Z7</accession>
<evidence type="ECO:0000313" key="2">
    <source>
        <dbReference type="EMBL" id="ALO27501.1"/>
    </source>
</evidence>
<dbReference type="Pfam" id="PF00300">
    <property type="entry name" value="His_Phos_1"/>
    <property type="match status" value="1"/>
</dbReference>
<proteinExistence type="predicted"/>
<name>A0A0E3B4Z7_LEPBO</name>
<sequence>MSAVHLVRHGQANSQGENYDLLTQHGKNQSFALGKFMAQNGECPDRIVTGTLRRHIETAEFFMQGVISVVGDRKKYKGGFFVHRDEGWNEFSTELWSVYSELLSSKRSEFAKTLSQFGKVRVKGGIRSAALFLKLTEEILRFWREGKETPEGIETYESFENRIFHSSNIWFSSRNQERTFIFTSGTPISLVLNRFLRQDEDCFVWMPWIWNTSLSTFRRIRGKYLPVSINGVPHLPDNLNRTLL</sequence>
<dbReference type="PATRIC" id="fig|280505.15.peg.3224"/>
<dbReference type="SUPFAM" id="SSF53254">
    <property type="entry name" value="Phosphoglycerate mutase-like"/>
    <property type="match status" value="1"/>
</dbReference>
<protein>
    <submittedName>
        <fullName evidence="2">Histidine phosphatase superfamily (Branch 1)</fullName>
    </submittedName>
</protein>
<keyword evidence="1" id="KW-0378">Hydrolase</keyword>
<dbReference type="Gene3D" id="3.40.50.1240">
    <property type="entry name" value="Phosphoglycerate mutase-like"/>
    <property type="match status" value="1"/>
</dbReference>
<organism evidence="2">
    <name type="scientific">Leptospira borgpetersenii serovar Ballum</name>
    <dbReference type="NCBI Taxonomy" id="280505"/>
    <lineage>
        <taxon>Bacteria</taxon>
        <taxon>Pseudomonadati</taxon>
        <taxon>Spirochaetota</taxon>
        <taxon>Spirochaetia</taxon>
        <taxon>Leptospirales</taxon>
        <taxon>Leptospiraceae</taxon>
        <taxon>Leptospira</taxon>
    </lineage>
</organism>
<dbReference type="InterPro" id="IPR029033">
    <property type="entry name" value="His_PPase_superfam"/>
</dbReference>
<evidence type="ECO:0000313" key="3">
    <source>
        <dbReference type="Proteomes" id="UP000058857"/>
    </source>
</evidence>
<dbReference type="AlphaFoldDB" id="A0A0E3B4Z7"/>
<dbReference type="PANTHER" id="PTHR20935">
    <property type="entry name" value="PHOSPHOGLYCERATE MUTASE-RELATED"/>
    <property type="match status" value="1"/>
</dbReference>
<dbReference type="RefSeq" id="WP_002743741.1">
    <property type="nucleotide sequence ID" value="NZ_CP012029.1"/>
</dbReference>
<dbReference type="CDD" id="cd07040">
    <property type="entry name" value="HP"/>
    <property type="match status" value="1"/>
</dbReference>
<dbReference type="InterPro" id="IPR051021">
    <property type="entry name" value="Mito_Ser/Thr_phosphatase"/>
</dbReference>
<gene>
    <name evidence="2" type="ORF">LBBP_03304</name>
</gene>